<dbReference type="PANTHER" id="PTHR35460:SF1">
    <property type="entry name" value="TRNA LIGASE 1"/>
    <property type="match status" value="1"/>
</dbReference>
<keyword evidence="3" id="KW-1185">Reference proteome</keyword>
<gene>
    <name evidence="2" type="ORF">C5167_033515</name>
</gene>
<name>A0A4Y7KAK3_PAPSO</name>
<dbReference type="GO" id="GO:0006388">
    <property type="term" value="P:tRNA splicing, via endonucleolytic cleavage and ligation"/>
    <property type="evidence" value="ECO:0007669"/>
    <property type="project" value="InterPro"/>
</dbReference>
<proteinExistence type="predicted"/>
<organism evidence="2 3">
    <name type="scientific">Papaver somniferum</name>
    <name type="common">Opium poppy</name>
    <dbReference type="NCBI Taxonomy" id="3469"/>
    <lineage>
        <taxon>Eukaryota</taxon>
        <taxon>Viridiplantae</taxon>
        <taxon>Streptophyta</taxon>
        <taxon>Embryophyta</taxon>
        <taxon>Tracheophyta</taxon>
        <taxon>Spermatophyta</taxon>
        <taxon>Magnoliopsida</taxon>
        <taxon>Ranunculales</taxon>
        <taxon>Papaveraceae</taxon>
        <taxon>Papaveroideae</taxon>
        <taxon>Papaver</taxon>
    </lineage>
</organism>
<evidence type="ECO:0008006" key="4">
    <source>
        <dbReference type="Google" id="ProtNLM"/>
    </source>
</evidence>
<dbReference type="EMBL" id="CM010721">
    <property type="protein sequence ID" value="RZC70393.1"/>
    <property type="molecule type" value="Genomic_DNA"/>
</dbReference>
<evidence type="ECO:0000256" key="1">
    <source>
        <dbReference type="SAM" id="MobiDB-lite"/>
    </source>
</evidence>
<feature type="compositionally biased region" description="Basic and acidic residues" evidence="1">
    <location>
        <begin position="7"/>
        <end position="22"/>
    </location>
</feature>
<protein>
    <recommendedName>
        <fullName evidence="4">tRNA ligase phosphodiesterase domain-containing protein</fullName>
    </recommendedName>
</protein>
<evidence type="ECO:0000313" key="3">
    <source>
        <dbReference type="Proteomes" id="UP000316621"/>
    </source>
</evidence>
<sequence>MPNRKGKTGDKRGHQVWKESSKYGDSSLVADSVGSANSAADQGKNNKLTGLSIGELKKRVQNVASTVQFGSVPSIQQAHVQNIASPLQFGSVPSKEPSPVQGEKTVWKPKQYGTVSGPTNFIVGAGNPDITVTSINNINDQNDGAASAEKKSAGSSKVVRGSLAEDFVTDKYSYSNAKIRATFYPKFENEKSDQEVRTRMIEMVSKGLASLEVSLKHSGSLFMYAGHEGGACAKNSFGNIYTAVGVFVLGRMFREAWGTEAFKKQAEFNIFLERNHMCISMELVTAVLGDHGQRPLEDYVVVTAVTEFGNGKPKFYSTPEIIAFCRKWRLTTNHVWLFSTRKSVSSFFAAYDALCEEGTATPVCKALDEVADISVPASKDHVQVQGEILEGLVARMVSHESSKHMEKVLKEFPLPSEGGFNPEVEVCGKPQGLIYMLYLGKFEQAEITHDLGPSLRKICADNRSDEKQQIKALLHSVGSSFCPDLVDWFGDGSSDAHLRNADRSVVSKFLQAAPTDYATTKLQEVVRLISEKRFPAALKCYCNFHKITSLAANNVHFKMVIHVYRDSAFRQYQKEMRRNPGLWPLYRGFFVDINLFKVSKDKAVEGNNVQSKNANGSSETSTSGADGLADEDANLMVKLKFLTYKYIEIVICLKHKFVTMFRSNKIRTFLIRNGLSILFKDGPAAYRTYYMRQMKIWGTSSQKQKELSKMLDEWASYIRRKCGNKQLSSSIYLTEAEPFLEQYARRSPQNQILIGSAGNLVRSDDFLAVVESGRDEEGDLETERNATTSSPTRTVMDSVRKDEGLIVFFPGIPGCAKSALCKEILNTSGGLGDDRPVHSLMGDLIKGKYWQMVANERRKKPYTITLADKNAPNEEVWRQIEDMCRSTRASAVPVVPDSEGTDSNPFTLDALAVFIFRVLQRENHPGLLDKTSPCVGYVLLMFYHLYDGKNRGEFESELIERFGTLVKIPLLKPDRSPLPDPVKSILEEGICLFELHRNKHGRLESGKGSYKKDWANWEIRLRQVVLANADSLNAIQVPFDCVVKQVLEQLKAVAKGESRTPTIGKPRLRTTIIFAAVTLPVAEIRTFLNGLCEKDPRIKGFLQDKDLLSCVTKAHVTLAHRGSHGIAAVTNYSMYLKRDLPVDLTSLLFSEKSAALEACLGSVDGEKISSKNEWPHVTIWTAPGVSPKEANTLPQLVSEGKAIRISINPPFNISGTLDFY</sequence>
<dbReference type="GO" id="GO:0003972">
    <property type="term" value="F:RNA ligase (ATP) activity"/>
    <property type="evidence" value="ECO:0007669"/>
    <property type="project" value="InterPro"/>
</dbReference>
<evidence type="ECO:0000313" key="2">
    <source>
        <dbReference type="EMBL" id="RZC70393.1"/>
    </source>
</evidence>
<dbReference type="Proteomes" id="UP000316621">
    <property type="component" value="Chromosome 7"/>
</dbReference>
<dbReference type="Gramene" id="RZC70393">
    <property type="protein sequence ID" value="RZC70393"/>
    <property type="gene ID" value="C5167_033515"/>
</dbReference>
<feature type="region of interest" description="Disordered" evidence="1">
    <location>
        <begin position="1"/>
        <end position="29"/>
    </location>
</feature>
<accession>A0A4Y7KAK3</accession>
<dbReference type="InterPro" id="IPR038837">
    <property type="entry name" value="tRNA_ligase_1"/>
</dbReference>
<dbReference type="AlphaFoldDB" id="A0A4Y7KAK3"/>
<dbReference type="OMA" id="KEMRHTP"/>
<reference evidence="2 3" key="1">
    <citation type="journal article" date="2018" name="Science">
        <title>The opium poppy genome and morphinan production.</title>
        <authorList>
            <person name="Guo L."/>
            <person name="Winzer T."/>
            <person name="Yang X."/>
            <person name="Li Y."/>
            <person name="Ning Z."/>
            <person name="He Z."/>
            <person name="Teodor R."/>
            <person name="Lu Y."/>
            <person name="Bowser T.A."/>
            <person name="Graham I.A."/>
            <person name="Ye K."/>
        </authorList>
    </citation>
    <scope>NUCLEOTIDE SEQUENCE [LARGE SCALE GENOMIC DNA]</scope>
    <source>
        <strain evidence="3">cv. HN1</strain>
        <tissue evidence="2">Leaves</tissue>
    </source>
</reference>
<dbReference type="PANTHER" id="PTHR35460">
    <property type="entry name" value="TRNA LIGASE 1"/>
    <property type="match status" value="1"/>
</dbReference>